<dbReference type="GO" id="GO:0003700">
    <property type="term" value="F:DNA-binding transcription factor activity"/>
    <property type="evidence" value="ECO:0007669"/>
    <property type="project" value="InterPro"/>
</dbReference>
<feature type="domain" description="Nuclear receptor" evidence="10">
    <location>
        <begin position="1"/>
        <end position="46"/>
    </location>
</feature>
<dbReference type="Proteomes" id="UP000050761">
    <property type="component" value="Unassembled WGS sequence"/>
</dbReference>
<evidence type="ECO:0000313" key="11">
    <source>
        <dbReference type="EMBL" id="VDO99107.1"/>
    </source>
</evidence>
<dbReference type="GO" id="GO:0043565">
    <property type="term" value="F:sequence-specific DNA binding"/>
    <property type="evidence" value="ECO:0007669"/>
    <property type="project" value="InterPro"/>
</dbReference>
<evidence type="ECO:0000313" key="13">
    <source>
        <dbReference type="WBParaSite" id="HPBE_0001428001-mRNA-1"/>
    </source>
</evidence>
<dbReference type="Pfam" id="PF00105">
    <property type="entry name" value="zf-C4"/>
    <property type="match status" value="1"/>
</dbReference>
<accession>A0A183FZS2</accession>
<keyword evidence="2" id="KW-0479">Metal-binding</keyword>
<dbReference type="Gene3D" id="3.30.50.10">
    <property type="entry name" value="Erythroid Transcription Factor GATA-1, subunit A"/>
    <property type="match status" value="1"/>
</dbReference>
<keyword evidence="7" id="KW-0804">Transcription</keyword>
<gene>
    <name evidence="11" type="ORF">HPBE_LOCUS14281</name>
</gene>
<evidence type="ECO:0000256" key="7">
    <source>
        <dbReference type="ARBA" id="ARBA00023163"/>
    </source>
</evidence>
<evidence type="ECO:0000313" key="12">
    <source>
        <dbReference type="Proteomes" id="UP000050761"/>
    </source>
</evidence>
<accession>A0A3P8AQ76</accession>
<dbReference type="EMBL" id="UZAH01028287">
    <property type="protein sequence ID" value="VDO99107.1"/>
    <property type="molecule type" value="Genomic_DNA"/>
</dbReference>
<evidence type="ECO:0000259" key="10">
    <source>
        <dbReference type="PROSITE" id="PS51030"/>
    </source>
</evidence>
<keyword evidence="5" id="KW-0805">Transcription regulation</keyword>
<protein>
    <submittedName>
        <fullName evidence="13">Nuclear receptor domain-containing protein</fullName>
    </submittedName>
</protein>
<evidence type="ECO:0000256" key="4">
    <source>
        <dbReference type="ARBA" id="ARBA00022833"/>
    </source>
</evidence>
<dbReference type="SUPFAM" id="SSF57716">
    <property type="entry name" value="Glucocorticoid receptor-like (DNA-binding domain)"/>
    <property type="match status" value="1"/>
</dbReference>
<evidence type="ECO:0000256" key="9">
    <source>
        <dbReference type="ARBA" id="ARBA00023242"/>
    </source>
</evidence>
<dbReference type="AlphaFoldDB" id="A0A183FZS2"/>
<dbReference type="WBParaSite" id="HPBE_0001428001-mRNA-1">
    <property type="protein sequence ID" value="HPBE_0001428001-mRNA-1"/>
    <property type="gene ID" value="HPBE_0001428001"/>
</dbReference>
<evidence type="ECO:0000256" key="6">
    <source>
        <dbReference type="ARBA" id="ARBA00023125"/>
    </source>
</evidence>
<sequence length="114" mass="13275">VVCGDSADGFHYGVRSCRGCNAFFRRAITYDQQFICRRGGHCLVDRSQLFEIFALSSWVFKIFCVQYFGFSMRFPFLNLCYVHVFRDVPSLITSASFTALYRCEFVRKMPPLVH</sequence>
<keyword evidence="8" id="KW-0675">Receptor</keyword>
<dbReference type="GO" id="GO:0008270">
    <property type="term" value="F:zinc ion binding"/>
    <property type="evidence" value="ECO:0007669"/>
    <property type="project" value="UniProtKB-KW"/>
</dbReference>
<dbReference type="InterPro" id="IPR001628">
    <property type="entry name" value="Znf_hrmn_rcpt"/>
</dbReference>
<reference evidence="11 12" key="1">
    <citation type="submission" date="2018-11" db="EMBL/GenBank/DDBJ databases">
        <authorList>
            <consortium name="Pathogen Informatics"/>
        </authorList>
    </citation>
    <scope>NUCLEOTIDE SEQUENCE [LARGE SCALE GENOMIC DNA]</scope>
</reference>
<keyword evidence="3" id="KW-0863">Zinc-finger</keyword>
<name>A0A183FZS2_HELPZ</name>
<evidence type="ECO:0000256" key="1">
    <source>
        <dbReference type="ARBA" id="ARBA00005993"/>
    </source>
</evidence>
<dbReference type="SMART" id="SM00399">
    <property type="entry name" value="ZnF_C4"/>
    <property type="match status" value="1"/>
</dbReference>
<dbReference type="InterPro" id="IPR013088">
    <property type="entry name" value="Znf_NHR/GATA"/>
</dbReference>
<dbReference type="OrthoDB" id="6159439at2759"/>
<proteinExistence type="inferred from homology"/>
<keyword evidence="6" id="KW-0238">DNA-binding</keyword>
<evidence type="ECO:0000256" key="2">
    <source>
        <dbReference type="ARBA" id="ARBA00022723"/>
    </source>
</evidence>
<dbReference type="PROSITE" id="PS51030">
    <property type="entry name" value="NUCLEAR_REC_DBD_2"/>
    <property type="match status" value="1"/>
</dbReference>
<reference evidence="13" key="2">
    <citation type="submission" date="2019-09" db="UniProtKB">
        <authorList>
            <consortium name="WormBaseParasite"/>
        </authorList>
    </citation>
    <scope>IDENTIFICATION</scope>
</reference>
<evidence type="ECO:0000256" key="5">
    <source>
        <dbReference type="ARBA" id="ARBA00023015"/>
    </source>
</evidence>
<evidence type="ECO:0000256" key="3">
    <source>
        <dbReference type="ARBA" id="ARBA00022771"/>
    </source>
</evidence>
<organism evidence="12 13">
    <name type="scientific">Heligmosomoides polygyrus</name>
    <name type="common">Parasitic roundworm</name>
    <dbReference type="NCBI Taxonomy" id="6339"/>
    <lineage>
        <taxon>Eukaryota</taxon>
        <taxon>Metazoa</taxon>
        <taxon>Ecdysozoa</taxon>
        <taxon>Nematoda</taxon>
        <taxon>Chromadorea</taxon>
        <taxon>Rhabditida</taxon>
        <taxon>Rhabditina</taxon>
        <taxon>Rhabditomorpha</taxon>
        <taxon>Strongyloidea</taxon>
        <taxon>Heligmosomidae</taxon>
        <taxon>Heligmosomoides</taxon>
    </lineage>
</organism>
<comment type="similarity">
    <text evidence="1">Belongs to the nuclear hormone receptor family.</text>
</comment>
<evidence type="ECO:0000256" key="8">
    <source>
        <dbReference type="ARBA" id="ARBA00023170"/>
    </source>
</evidence>
<dbReference type="PANTHER" id="PTHR24083">
    <property type="entry name" value="NUCLEAR HORMONE RECEPTOR"/>
    <property type="match status" value="1"/>
</dbReference>
<keyword evidence="4" id="KW-0862">Zinc</keyword>
<keyword evidence="12" id="KW-1185">Reference proteome</keyword>
<dbReference type="InterPro" id="IPR050274">
    <property type="entry name" value="Nuclear_hormone_rcpt_NR2"/>
</dbReference>
<keyword evidence="9" id="KW-0539">Nucleus</keyword>